<protein>
    <recommendedName>
        <fullName evidence="3">DUF4097 domain-containing protein</fullName>
    </recommendedName>
</protein>
<feature type="region of interest" description="Disordered" evidence="1">
    <location>
        <begin position="1"/>
        <end position="28"/>
    </location>
</feature>
<keyword evidence="5" id="KW-1185">Reference proteome</keyword>
<dbReference type="Pfam" id="PF13349">
    <property type="entry name" value="DUF4097"/>
    <property type="match status" value="1"/>
</dbReference>
<evidence type="ECO:0000256" key="1">
    <source>
        <dbReference type="SAM" id="MobiDB-lite"/>
    </source>
</evidence>
<evidence type="ECO:0000259" key="3">
    <source>
        <dbReference type="Pfam" id="PF13349"/>
    </source>
</evidence>
<accession>A0A4R5A6G3</accession>
<keyword evidence="2" id="KW-0812">Transmembrane</keyword>
<feature type="region of interest" description="Disordered" evidence="1">
    <location>
        <begin position="168"/>
        <end position="187"/>
    </location>
</feature>
<sequence length="280" mass="28192">MANETMPAGSGPGVAGADVGGRGLGGPGVRRRPVRRGLSFAGFAAVAFAGLTAVSWITHSHDSVTVSERVDRVEIDVSSGRVEIVGSPSDETRLDFSVKSGWSRDGGIEHSVSGGVLRVTGGCDSGVFGIWCESDVTITVPASATVTADASAGTVVVSGLSGETSLESDAGSIEVSDQRGPLTAHSDAGSVRVTGLDADVAKVTSSAGDVEVEAVSPPRSLDAESSAGSVRVSLPGDVPYDVETDSAVGRELVTVDSVPGARHEIRAFSSAGSVEVVDAR</sequence>
<comment type="caution">
    <text evidence="4">The sequence shown here is derived from an EMBL/GenBank/DDBJ whole genome shotgun (WGS) entry which is preliminary data.</text>
</comment>
<keyword evidence="2" id="KW-0472">Membrane</keyword>
<dbReference type="Proteomes" id="UP000295217">
    <property type="component" value="Unassembled WGS sequence"/>
</dbReference>
<dbReference type="EMBL" id="SMLB01000027">
    <property type="protein sequence ID" value="TDD67653.1"/>
    <property type="molecule type" value="Genomic_DNA"/>
</dbReference>
<feature type="compositionally biased region" description="Gly residues" evidence="1">
    <location>
        <begin position="10"/>
        <end position="28"/>
    </location>
</feature>
<feature type="domain" description="DUF4097" evidence="3">
    <location>
        <begin position="71"/>
        <end position="246"/>
    </location>
</feature>
<dbReference type="InterPro" id="IPR025164">
    <property type="entry name" value="Toastrack_DUF4097"/>
</dbReference>
<keyword evidence="2" id="KW-1133">Transmembrane helix</keyword>
<organism evidence="4 5">
    <name type="scientific">Jiangella aurantiaca</name>
    <dbReference type="NCBI Taxonomy" id="2530373"/>
    <lineage>
        <taxon>Bacteria</taxon>
        <taxon>Bacillati</taxon>
        <taxon>Actinomycetota</taxon>
        <taxon>Actinomycetes</taxon>
        <taxon>Jiangellales</taxon>
        <taxon>Jiangellaceae</taxon>
        <taxon>Jiangella</taxon>
    </lineage>
</organism>
<evidence type="ECO:0000313" key="5">
    <source>
        <dbReference type="Proteomes" id="UP000295217"/>
    </source>
</evidence>
<dbReference type="OrthoDB" id="5187084at2"/>
<feature type="transmembrane region" description="Helical" evidence="2">
    <location>
        <begin position="38"/>
        <end position="57"/>
    </location>
</feature>
<evidence type="ECO:0000256" key="2">
    <source>
        <dbReference type="SAM" id="Phobius"/>
    </source>
</evidence>
<name>A0A4R5A6G3_9ACTN</name>
<proteinExistence type="predicted"/>
<dbReference type="AlphaFoldDB" id="A0A4R5A6G3"/>
<dbReference type="RefSeq" id="WP_132104625.1">
    <property type="nucleotide sequence ID" value="NZ_SMLB01000027.1"/>
</dbReference>
<gene>
    <name evidence="4" type="ORF">E1262_18565</name>
</gene>
<reference evidence="4 5" key="1">
    <citation type="submission" date="2019-02" db="EMBL/GenBank/DDBJ databases">
        <title>Draft genome sequences of novel Actinobacteria.</title>
        <authorList>
            <person name="Sahin N."/>
            <person name="Ay H."/>
            <person name="Saygin H."/>
        </authorList>
    </citation>
    <scope>NUCLEOTIDE SEQUENCE [LARGE SCALE GENOMIC DNA]</scope>
    <source>
        <strain evidence="4 5">8K307</strain>
    </source>
</reference>
<evidence type="ECO:0000313" key="4">
    <source>
        <dbReference type="EMBL" id="TDD67653.1"/>
    </source>
</evidence>